<dbReference type="AlphaFoldDB" id="A0A951PI07"/>
<reference evidence="1" key="1">
    <citation type="submission" date="2021-05" db="EMBL/GenBank/DDBJ databases">
        <authorList>
            <person name="Pietrasiak N."/>
            <person name="Ward R."/>
            <person name="Stajich J.E."/>
            <person name="Kurbessoian T."/>
        </authorList>
    </citation>
    <scope>NUCLEOTIDE SEQUENCE</scope>
    <source>
        <strain evidence="1">CPER-KK1</strain>
    </source>
</reference>
<protein>
    <submittedName>
        <fullName evidence="1">Uncharacterized protein</fullName>
    </submittedName>
</protein>
<accession>A0A951PI07</accession>
<evidence type="ECO:0000313" key="2">
    <source>
        <dbReference type="Proteomes" id="UP000753908"/>
    </source>
</evidence>
<organism evidence="1 2">
    <name type="scientific">Symplocastrum torsivum CPER-KK1</name>
    <dbReference type="NCBI Taxonomy" id="450513"/>
    <lineage>
        <taxon>Bacteria</taxon>
        <taxon>Bacillati</taxon>
        <taxon>Cyanobacteriota</taxon>
        <taxon>Cyanophyceae</taxon>
        <taxon>Oscillatoriophycideae</taxon>
        <taxon>Oscillatoriales</taxon>
        <taxon>Microcoleaceae</taxon>
        <taxon>Symplocastrum</taxon>
    </lineage>
</organism>
<gene>
    <name evidence="1" type="ORF">KME25_03310</name>
</gene>
<dbReference type="Proteomes" id="UP000753908">
    <property type="component" value="Unassembled WGS sequence"/>
</dbReference>
<reference evidence="1" key="2">
    <citation type="journal article" date="2022" name="Microbiol. Resour. Announc.">
        <title>Metagenome Sequencing to Explore Phylogenomics of Terrestrial Cyanobacteria.</title>
        <authorList>
            <person name="Ward R.D."/>
            <person name="Stajich J.E."/>
            <person name="Johansen J.R."/>
            <person name="Huntemann M."/>
            <person name="Clum A."/>
            <person name="Foster B."/>
            <person name="Foster B."/>
            <person name="Roux S."/>
            <person name="Palaniappan K."/>
            <person name="Varghese N."/>
            <person name="Mukherjee S."/>
            <person name="Reddy T.B.K."/>
            <person name="Daum C."/>
            <person name="Copeland A."/>
            <person name="Chen I.A."/>
            <person name="Ivanova N.N."/>
            <person name="Kyrpides N.C."/>
            <person name="Shapiro N."/>
            <person name="Eloe-Fadrosh E.A."/>
            <person name="Pietrasiak N."/>
        </authorList>
    </citation>
    <scope>NUCLEOTIDE SEQUENCE</scope>
    <source>
        <strain evidence="1">CPER-KK1</strain>
    </source>
</reference>
<proteinExistence type="predicted"/>
<comment type="caution">
    <text evidence="1">The sequence shown here is derived from an EMBL/GenBank/DDBJ whole genome shotgun (WGS) entry which is preliminary data.</text>
</comment>
<name>A0A951PI07_9CYAN</name>
<evidence type="ECO:0000313" key="1">
    <source>
        <dbReference type="EMBL" id="MBW4543467.1"/>
    </source>
</evidence>
<dbReference type="EMBL" id="JAHHIF010000003">
    <property type="protein sequence ID" value="MBW4543467.1"/>
    <property type="molecule type" value="Genomic_DNA"/>
</dbReference>
<sequence length="46" mass="5063">MITDVSSGLGLESNKRVAEFTVKERSHPFCLEHRMIEVDTALGNSG</sequence>